<protein>
    <submittedName>
        <fullName evidence="9">Uncharacterized protein</fullName>
    </submittedName>
</protein>
<dbReference type="EMBL" id="CAEKKB010000003">
    <property type="protein sequence ID" value="CAB4303373.1"/>
    <property type="molecule type" value="Genomic_DNA"/>
</dbReference>
<dbReference type="Proteomes" id="UP000507245">
    <property type="component" value="Unassembled WGS sequence"/>
</dbReference>
<evidence type="ECO:0000259" key="5">
    <source>
        <dbReference type="Pfam" id="PF00931"/>
    </source>
</evidence>
<dbReference type="InterPro" id="IPR055414">
    <property type="entry name" value="LRR_R13L4/SHOC2-like"/>
</dbReference>
<dbReference type="InterPro" id="IPR038005">
    <property type="entry name" value="RX-like_CC"/>
</dbReference>
<evidence type="ECO:0000259" key="6">
    <source>
        <dbReference type="Pfam" id="PF18052"/>
    </source>
</evidence>
<dbReference type="InterPro" id="IPR041118">
    <property type="entry name" value="Rx_N"/>
</dbReference>
<organism evidence="9 10">
    <name type="scientific">Prunus armeniaca</name>
    <name type="common">Apricot</name>
    <name type="synonym">Armeniaca vulgaris</name>
    <dbReference type="NCBI Taxonomy" id="36596"/>
    <lineage>
        <taxon>Eukaryota</taxon>
        <taxon>Viridiplantae</taxon>
        <taxon>Streptophyta</taxon>
        <taxon>Embryophyta</taxon>
        <taxon>Tracheophyta</taxon>
        <taxon>Spermatophyta</taxon>
        <taxon>Magnoliopsida</taxon>
        <taxon>eudicotyledons</taxon>
        <taxon>Gunneridae</taxon>
        <taxon>Pentapetalae</taxon>
        <taxon>rosids</taxon>
        <taxon>fabids</taxon>
        <taxon>Rosales</taxon>
        <taxon>Rosaceae</taxon>
        <taxon>Amygdaloideae</taxon>
        <taxon>Amygdaleae</taxon>
        <taxon>Prunus</taxon>
    </lineage>
</organism>
<dbReference type="Pfam" id="PF18052">
    <property type="entry name" value="Rx_N"/>
    <property type="match status" value="1"/>
</dbReference>
<dbReference type="InterPro" id="IPR036388">
    <property type="entry name" value="WH-like_DNA-bd_sf"/>
</dbReference>
<dbReference type="Gene3D" id="3.80.10.10">
    <property type="entry name" value="Ribonuclease Inhibitor"/>
    <property type="match status" value="2"/>
</dbReference>
<reference evidence="10" key="1">
    <citation type="journal article" date="2020" name="Genome Biol.">
        <title>Gamete binning: chromosome-level and haplotype-resolved genome assembly enabled by high-throughput single-cell sequencing of gamete genomes.</title>
        <authorList>
            <person name="Campoy J.A."/>
            <person name="Sun H."/>
            <person name="Goel M."/>
            <person name="Jiao W.-B."/>
            <person name="Folz-Donahue K."/>
            <person name="Wang N."/>
            <person name="Rubio M."/>
            <person name="Liu C."/>
            <person name="Kukat C."/>
            <person name="Ruiz D."/>
            <person name="Huettel B."/>
            <person name="Schneeberger K."/>
        </authorList>
    </citation>
    <scope>NUCLEOTIDE SEQUENCE [LARGE SCALE GENOMIC DNA]</scope>
    <source>
        <strain evidence="10">cv. Rojo Pasion</strain>
    </source>
</reference>
<keyword evidence="3" id="KW-0611">Plant defense</keyword>
<evidence type="ECO:0000256" key="3">
    <source>
        <dbReference type="ARBA" id="ARBA00022821"/>
    </source>
</evidence>
<accession>A0A6J5WSX3</accession>
<dbReference type="Pfam" id="PF23598">
    <property type="entry name" value="LRR_14"/>
    <property type="match status" value="1"/>
</dbReference>
<evidence type="ECO:0000256" key="4">
    <source>
        <dbReference type="ARBA" id="ARBA00022840"/>
    </source>
</evidence>
<dbReference type="SUPFAM" id="SSF52540">
    <property type="entry name" value="P-loop containing nucleoside triphosphate hydrolases"/>
    <property type="match status" value="1"/>
</dbReference>
<feature type="domain" description="Disease resistance R13L4/SHOC-2-like LRR" evidence="8">
    <location>
        <begin position="564"/>
        <end position="867"/>
    </location>
</feature>
<dbReference type="PROSITE" id="PS51450">
    <property type="entry name" value="LRR"/>
    <property type="match status" value="1"/>
</dbReference>
<dbReference type="PRINTS" id="PR00364">
    <property type="entry name" value="DISEASERSIST"/>
</dbReference>
<dbReference type="FunFam" id="3.40.50.300:FF:001091">
    <property type="entry name" value="Probable disease resistance protein At1g61300"/>
    <property type="match status" value="1"/>
</dbReference>
<feature type="domain" description="Disease resistance N-terminal" evidence="6">
    <location>
        <begin position="6"/>
        <end position="98"/>
    </location>
</feature>
<dbReference type="AlphaFoldDB" id="A0A6J5WSX3"/>
<evidence type="ECO:0000256" key="2">
    <source>
        <dbReference type="ARBA" id="ARBA00022741"/>
    </source>
</evidence>
<evidence type="ECO:0000256" key="1">
    <source>
        <dbReference type="ARBA" id="ARBA00022737"/>
    </source>
</evidence>
<dbReference type="Gene3D" id="3.40.50.300">
    <property type="entry name" value="P-loop containing nucleotide triphosphate hydrolases"/>
    <property type="match status" value="1"/>
</dbReference>
<evidence type="ECO:0000313" key="10">
    <source>
        <dbReference type="Proteomes" id="UP000507245"/>
    </source>
</evidence>
<evidence type="ECO:0000259" key="8">
    <source>
        <dbReference type="Pfam" id="PF23598"/>
    </source>
</evidence>
<dbReference type="PANTHER" id="PTHR36766:SF40">
    <property type="entry name" value="DISEASE RESISTANCE PROTEIN RGA3"/>
    <property type="match status" value="1"/>
</dbReference>
<dbReference type="CDD" id="cd14798">
    <property type="entry name" value="RX-CC_like"/>
    <property type="match status" value="1"/>
</dbReference>
<dbReference type="GO" id="GO:0005524">
    <property type="term" value="F:ATP binding"/>
    <property type="evidence" value="ECO:0007669"/>
    <property type="project" value="UniProtKB-KW"/>
</dbReference>
<dbReference type="OrthoDB" id="1161893at2759"/>
<proteinExistence type="predicted"/>
<gene>
    <name evidence="9" type="ORF">ORAREDHAP_LOCUS19502</name>
</gene>
<keyword evidence="1" id="KW-0677">Repeat</keyword>
<feature type="domain" description="Disease resistance protein winged helix" evidence="7">
    <location>
        <begin position="439"/>
        <end position="509"/>
    </location>
</feature>
<dbReference type="GO" id="GO:0006952">
    <property type="term" value="P:defense response"/>
    <property type="evidence" value="ECO:0007669"/>
    <property type="project" value="UniProtKB-KW"/>
</dbReference>
<dbReference type="SUPFAM" id="SSF52058">
    <property type="entry name" value="L domain-like"/>
    <property type="match status" value="1"/>
</dbReference>
<sequence>MAEALISVLLEQLASIIQKQVEQEVTLVVGVKKEVAKLSHNFKAIQVVLEDAEERQVKELNVKYWLDSLKDVSYEMDDVLDEWSTEILKQQIQKKAGNAGSTSTTKKVCFCIPAPWFCFGQVSQVILRRDIAVKIKELNERLALIASERQNYNFQSTKRGIEQIERQKSSSFVDKTFGRVNEKEILVKKLLSESGQGGATCLVIPIIGMGGIGKTTLAQLAYNDEQVQAHFNNRIWVCVSDPFDEIKIAKDIIESLKRETPTSNVLQTLLEVIHESIEGKKFLLVLDDVWNEDYRKWEPLKLALQNGAVGSRILVTTRKEDVAMMMRASADTINLKELSDENCRKLFYHIALVDREISEYRTFEVIGQEIVKKCKGLPLVAKTLGGLMRYKKTMKEWEDVLNSKIWELEVVEKQVFQPLLLSYYDLAPAIKRCLLYCVIFSKDYNIVKDELIELWMSQNYLNSVGNKEKEAVGEMYFDNLVMRSFFQEFEKDDLGNITGCKMHDVVHDFLQFLTKNECFVFEAEGGNNKRIMEFDGYNKVRHLTLMFAPEGPLIPSSLCNFKNLRTLATFDSKIASFGRELISQVKCLRTLNLSDNFLKEVPDEIGELVHLRYLDLSDNDDLMKLPDIVCNLINLQTLRLIWCTNLERLPEGMGKLINLQHLHVKYCRSLKLPKGIARLTSLRTLDEVYIRGNDDVDNNKEALFELSDLRNMDQLRGSFRIEFLEDLKDARQAEQAHLVNKNCLVSLQLSFSSATFQEEIVNALQPHPNLESLSIGGYCGTTLRPHWMTSLNKLRSLTLGMFLFVEFVPPLGRLESLEVLCIVSWSRVKKVGVEFLGIDGTIETQTSSSPLILFPSLKRLEFNDMPMWEEWEGMTGWSEEEEDSQKTITIMPRLSSLRMIGCLSLKTLPNFLRNTPLKVLVINACPILAQGCRKGRGEWPKIPHIPNIKVGKEFVQKYGVYQADDDETPSAASTSSSGNVY</sequence>
<dbReference type="InterPro" id="IPR027417">
    <property type="entry name" value="P-loop_NTPase"/>
</dbReference>
<dbReference type="GO" id="GO:0043531">
    <property type="term" value="F:ADP binding"/>
    <property type="evidence" value="ECO:0007669"/>
    <property type="project" value="InterPro"/>
</dbReference>
<dbReference type="FunFam" id="1.10.10.10:FF:000322">
    <property type="entry name" value="Probable disease resistance protein At1g63360"/>
    <property type="match status" value="1"/>
</dbReference>
<evidence type="ECO:0000259" key="7">
    <source>
        <dbReference type="Pfam" id="PF23559"/>
    </source>
</evidence>
<dbReference type="InterPro" id="IPR002182">
    <property type="entry name" value="NB-ARC"/>
</dbReference>
<dbReference type="PANTHER" id="PTHR36766">
    <property type="entry name" value="PLANT BROAD-SPECTRUM MILDEW RESISTANCE PROTEIN RPW8"/>
    <property type="match status" value="1"/>
</dbReference>
<dbReference type="InterPro" id="IPR058922">
    <property type="entry name" value="WHD_DRP"/>
</dbReference>
<dbReference type="Pfam" id="PF23559">
    <property type="entry name" value="WHD_DRP"/>
    <property type="match status" value="1"/>
</dbReference>
<dbReference type="GO" id="GO:0051707">
    <property type="term" value="P:response to other organism"/>
    <property type="evidence" value="ECO:0007669"/>
    <property type="project" value="UniProtKB-ARBA"/>
</dbReference>
<dbReference type="InterPro" id="IPR032675">
    <property type="entry name" value="LRR_dom_sf"/>
</dbReference>
<dbReference type="InterPro" id="IPR042197">
    <property type="entry name" value="Apaf_helical"/>
</dbReference>
<keyword evidence="10" id="KW-1185">Reference proteome</keyword>
<dbReference type="Gene3D" id="1.20.5.4130">
    <property type="match status" value="1"/>
</dbReference>
<name>A0A6J5WSX3_PRUAR</name>
<dbReference type="Gene3D" id="1.10.8.430">
    <property type="entry name" value="Helical domain of apoptotic protease-activating factors"/>
    <property type="match status" value="1"/>
</dbReference>
<dbReference type="Pfam" id="PF00931">
    <property type="entry name" value="NB-ARC"/>
    <property type="match status" value="1"/>
</dbReference>
<evidence type="ECO:0000313" key="9">
    <source>
        <dbReference type="EMBL" id="CAB4303373.1"/>
    </source>
</evidence>
<keyword evidence="2" id="KW-0547">Nucleotide-binding</keyword>
<keyword evidence="4" id="KW-0067">ATP-binding</keyword>
<feature type="domain" description="NB-ARC" evidence="5">
    <location>
        <begin position="186"/>
        <end position="351"/>
    </location>
</feature>
<dbReference type="InterPro" id="IPR001611">
    <property type="entry name" value="Leu-rich_rpt"/>
</dbReference>
<dbReference type="Gene3D" id="1.10.10.10">
    <property type="entry name" value="Winged helix-like DNA-binding domain superfamily/Winged helix DNA-binding domain"/>
    <property type="match status" value="1"/>
</dbReference>